<dbReference type="GO" id="GO:0005886">
    <property type="term" value="C:plasma membrane"/>
    <property type="evidence" value="ECO:0007669"/>
    <property type="project" value="UniProtKB-SubCell"/>
</dbReference>
<dbReference type="PANTHER" id="PTHR42920:SF5">
    <property type="entry name" value="EAMA DOMAIN-CONTAINING PROTEIN"/>
    <property type="match status" value="1"/>
</dbReference>
<evidence type="ECO:0000256" key="6">
    <source>
        <dbReference type="ARBA" id="ARBA00023136"/>
    </source>
</evidence>
<feature type="transmembrane region" description="Helical" evidence="7">
    <location>
        <begin position="153"/>
        <end position="171"/>
    </location>
</feature>
<evidence type="ECO:0000256" key="2">
    <source>
        <dbReference type="ARBA" id="ARBA00007362"/>
    </source>
</evidence>
<feature type="domain" description="EamA" evidence="8">
    <location>
        <begin position="11"/>
        <end position="138"/>
    </location>
</feature>
<feature type="transmembrane region" description="Helical" evidence="7">
    <location>
        <begin position="178"/>
        <end position="195"/>
    </location>
</feature>
<dbReference type="Proteomes" id="UP000051010">
    <property type="component" value="Unassembled WGS sequence"/>
</dbReference>
<feature type="transmembrane region" description="Helical" evidence="7">
    <location>
        <begin position="269"/>
        <end position="292"/>
    </location>
</feature>
<comment type="caution">
    <text evidence="9">The sequence shown here is derived from an EMBL/GenBank/DDBJ whole genome shotgun (WGS) entry which is preliminary data.</text>
</comment>
<evidence type="ECO:0000256" key="1">
    <source>
        <dbReference type="ARBA" id="ARBA00004651"/>
    </source>
</evidence>
<evidence type="ECO:0000313" key="9">
    <source>
        <dbReference type="EMBL" id="KRM44357.1"/>
    </source>
</evidence>
<proteinExistence type="inferred from homology"/>
<dbReference type="Pfam" id="PF00892">
    <property type="entry name" value="EamA"/>
    <property type="match status" value="2"/>
</dbReference>
<feature type="transmembrane region" description="Helical" evidence="7">
    <location>
        <begin position="67"/>
        <end position="85"/>
    </location>
</feature>
<keyword evidence="6 7" id="KW-0472">Membrane</keyword>
<feature type="transmembrane region" description="Helical" evidence="7">
    <location>
        <begin position="207"/>
        <end position="230"/>
    </location>
</feature>
<feature type="transmembrane region" description="Helical" evidence="7">
    <location>
        <begin position="123"/>
        <end position="141"/>
    </location>
</feature>
<accession>A0A0R1YR21</accession>
<protein>
    <submittedName>
        <fullName evidence="9">Membrane protein</fullName>
    </submittedName>
</protein>
<dbReference type="RefSeq" id="WP_056980168.1">
    <property type="nucleotide sequence ID" value="NZ_AZFZ01000015.1"/>
</dbReference>
<feature type="domain" description="EamA" evidence="8">
    <location>
        <begin position="150"/>
        <end position="283"/>
    </location>
</feature>
<dbReference type="PANTHER" id="PTHR42920">
    <property type="entry name" value="OS03G0707200 PROTEIN-RELATED"/>
    <property type="match status" value="1"/>
</dbReference>
<dbReference type="InterPro" id="IPR037185">
    <property type="entry name" value="EmrE-like"/>
</dbReference>
<sequence>MHLHKSQANGLLLLAALIWGTSYTMIKVTTRAGMPAGLLNGIRGAIFLALVYGFFHRQINHMTRTEFKLGFAIGFFYFCVIQLQTIGLKFTTPSNSAFLTASYVVMVPFVSWLILHKRPAKKAYFSTFLCLFGMMILTGVFQSGFQLHGGDGLTITAALFCALQIVFLEYATGRARPMVIAFMTALCETVFGLGYSVSFEHASYARIIWPQVVMPIILLAVFASFGGQILQIVGQRFTDSISAGLILMLESVFASIFSVSLGVEPLTPQLLLGGGVIFISLLMSQFNFVWLFQYVMGSHRKGRQSFMTNSENHRSK</sequence>
<dbReference type="SUPFAM" id="SSF103481">
    <property type="entry name" value="Multidrug resistance efflux transporter EmrE"/>
    <property type="match status" value="2"/>
</dbReference>
<evidence type="ECO:0000256" key="5">
    <source>
        <dbReference type="ARBA" id="ARBA00022989"/>
    </source>
</evidence>
<dbReference type="PATRIC" id="fig|1423786.4.peg.651"/>
<name>A0A0R1YR21_9LACO</name>
<comment type="subcellular location">
    <subcellularLocation>
        <location evidence="1">Cell membrane</location>
        <topology evidence="1">Multi-pass membrane protein</topology>
    </subcellularLocation>
</comment>
<evidence type="ECO:0000256" key="4">
    <source>
        <dbReference type="ARBA" id="ARBA00022692"/>
    </source>
</evidence>
<evidence type="ECO:0000256" key="3">
    <source>
        <dbReference type="ARBA" id="ARBA00022475"/>
    </source>
</evidence>
<evidence type="ECO:0000256" key="7">
    <source>
        <dbReference type="SAM" id="Phobius"/>
    </source>
</evidence>
<evidence type="ECO:0000259" key="8">
    <source>
        <dbReference type="Pfam" id="PF00892"/>
    </source>
</evidence>
<keyword evidence="5 7" id="KW-1133">Transmembrane helix</keyword>
<dbReference type="InterPro" id="IPR051258">
    <property type="entry name" value="Diverse_Substrate_Transporter"/>
</dbReference>
<gene>
    <name evidence="9" type="ORF">FD47_GL000620</name>
</gene>
<reference evidence="9 10" key="1">
    <citation type="journal article" date="2015" name="Genome Announc.">
        <title>Expanding the biotechnology potential of lactobacilli through comparative genomics of 213 strains and associated genera.</title>
        <authorList>
            <person name="Sun Z."/>
            <person name="Harris H.M."/>
            <person name="McCann A."/>
            <person name="Guo C."/>
            <person name="Argimon S."/>
            <person name="Zhang W."/>
            <person name="Yang X."/>
            <person name="Jeffery I.B."/>
            <person name="Cooney J.C."/>
            <person name="Kagawa T.F."/>
            <person name="Liu W."/>
            <person name="Song Y."/>
            <person name="Salvetti E."/>
            <person name="Wrobel A."/>
            <person name="Rasinkangas P."/>
            <person name="Parkhill J."/>
            <person name="Rea M.C."/>
            <person name="O'Sullivan O."/>
            <person name="Ritari J."/>
            <person name="Douillard F.P."/>
            <person name="Paul Ross R."/>
            <person name="Yang R."/>
            <person name="Briner A.E."/>
            <person name="Felis G.E."/>
            <person name="de Vos W.M."/>
            <person name="Barrangou R."/>
            <person name="Klaenhammer T.R."/>
            <person name="Caufield P.W."/>
            <person name="Cui Y."/>
            <person name="Zhang H."/>
            <person name="O'Toole P.W."/>
        </authorList>
    </citation>
    <scope>NUCLEOTIDE SEQUENCE [LARGE SCALE GENOMIC DNA]</scope>
    <source>
        <strain evidence="9 10">DSM 18390</strain>
    </source>
</reference>
<dbReference type="EMBL" id="AZFZ01000015">
    <property type="protein sequence ID" value="KRM44357.1"/>
    <property type="molecule type" value="Genomic_DNA"/>
</dbReference>
<evidence type="ECO:0000313" key="10">
    <source>
        <dbReference type="Proteomes" id="UP000051010"/>
    </source>
</evidence>
<feature type="transmembrane region" description="Helical" evidence="7">
    <location>
        <begin position="242"/>
        <end position="263"/>
    </location>
</feature>
<feature type="transmembrane region" description="Helical" evidence="7">
    <location>
        <begin position="97"/>
        <end position="116"/>
    </location>
</feature>
<feature type="transmembrane region" description="Helical" evidence="7">
    <location>
        <begin position="36"/>
        <end position="55"/>
    </location>
</feature>
<dbReference type="AlphaFoldDB" id="A0A0R1YR21"/>
<comment type="similarity">
    <text evidence="2">Belongs to the EamA transporter family.</text>
</comment>
<keyword evidence="3" id="KW-1003">Cell membrane</keyword>
<dbReference type="InterPro" id="IPR000620">
    <property type="entry name" value="EamA_dom"/>
</dbReference>
<keyword evidence="4 7" id="KW-0812">Transmembrane</keyword>
<organism evidence="9 10">
    <name type="scientific">Lentilactobacillus parafarraginis DSM 18390 = JCM 14109</name>
    <dbReference type="NCBI Taxonomy" id="1423786"/>
    <lineage>
        <taxon>Bacteria</taxon>
        <taxon>Bacillati</taxon>
        <taxon>Bacillota</taxon>
        <taxon>Bacilli</taxon>
        <taxon>Lactobacillales</taxon>
        <taxon>Lactobacillaceae</taxon>
        <taxon>Lentilactobacillus</taxon>
    </lineage>
</organism>